<reference evidence="2 3" key="1">
    <citation type="submission" date="2014-10" db="EMBL/GenBank/DDBJ databases">
        <authorList>
            <person name="Mackenzie J."/>
            <person name="Lekholoane M."/>
            <person name="Leqhaoe R."/>
            <person name="Mcunu Z."/>
            <person name="Mzobe Z."/>
            <person name="Rodel H."/>
            <person name="Seagreen C."/>
            <person name="Mazeka N."/>
            <person name="Larsen M.H."/>
            <person name="Rubin E.J."/>
            <person name="Russell D.A."/>
            <person name="Guerrero C.A."/>
            <person name="Bowman C.A."/>
            <person name="Jacobs-Sera D."/>
            <person name="Hendrix R.W."/>
            <person name="Hatfull G.F."/>
        </authorList>
    </citation>
    <scope>NUCLEOTIDE SEQUENCE [LARGE SCALE GENOMIC DNA]</scope>
</reference>
<feature type="transmembrane region" description="Helical" evidence="1">
    <location>
        <begin position="12"/>
        <end position="32"/>
    </location>
</feature>
<sequence>MSQRAKDIIGVVAFILGLLTIFAGGALVLTIIDANKSVNKCAELRHIGIDAEFRQPSLLGEYWCEIETDRGTYELRF</sequence>
<accession>A0A0B4ZXM2</accession>
<evidence type="ECO:0000313" key="3">
    <source>
        <dbReference type="Proteomes" id="UP000031718"/>
    </source>
</evidence>
<protein>
    <submittedName>
        <fullName evidence="2">Uncharacterized protein</fullName>
    </submittedName>
</protein>
<keyword evidence="1" id="KW-0472">Membrane</keyword>
<gene>
    <name evidence="2" type="primary">10</name>
    <name evidence="2" type="ORF">COSMO_10</name>
</gene>
<dbReference type="Proteomes" id="UP000031718">
    <property type="component" value="Segment"/>
</dbReference>
<keyword evidence="1" id="KW-1133">Transmembrane helix</keyword>
<organism evidence="2 3">
    <name type="scientific">Mycobacterium phage Cosmo</name>
    <dbReference type="NCBI Taxonomy" id="1567467"/>
    <lineage>
        <taxon>Viruses</taxon>
        <taxon>Duplodnaviria</taxon>
        <taxon>Heunggongvirae</taxon>
        <taxon>Uroviricota</taxon>
        <taxon>Caudoviricetes</taxon>
        <taxon>Vilmaviridae</taxon>
        <taxon>Wildcatvirus</taxon>
        <taxon>Wildcatvirus wildcat</taxon>
        <taxon>Mycobacterium virus Wildcat</taxon>
    </lineage>
</organism>
<dbReference type="EMBL" id="KP027195">
    <property type="protein sequence ID" value="AJD82082.1"/>
    <property type="molecule type" value="Genomic_DNA"/>
</dbReference>
<keyword evidence="1" id="KW-0812">Transmembrane</keyword>
<evidence type="ECO:0000313" key="2">
    <source>
        <dbReference type="EMBL" id="AJD82082.1"/>
    </source>
</evidence>
<name>A0A0B4ZXM2_9CAUD</name>
<proteinExistence type="predicted"/>
<evidence type="ECO:0000256" key="1">
    <source>
        <dbReference type="SAM" id="Phobius"/>
    </source>
</evidence>